<dbReference type="GeneID" id="106816141"/>
<dbReference type="SMART" id="SM00406">
    <property type="entry name" value="IGv"/>
    <property type="match status" value="1"/>
</dbReference>
<keyword evidence="2" id="KW-1185">Reference proteome</keyword>
<dbReference type="SUPFAM" id="SSF48726">
    <property type="entry name" value="Immunoglobulin"/>
    <property type="match status" value="1"/>
</dbReference>
<dbReference type="RefSeq" id="XP_014676183.1">
    <property type="nucleotide sequence ID" value="XM_014820697.1"/>
</dbReference>
<feature type="domain" description="Ig-like" evidence="1">
    <location>
        <begin position="1"/>
        <end position="94"/>
    </location>
</feature>
<dbReference type="InterPro" id="IPR036179">
    <property type="entry name" value="Ig-like_dom_sf"/>
</dbReference>
<dbReference type="PANTHER" id="PTHR23279:SF36">
    <property type="entry name" value="DEFECTIVE PROBOSCIS EXTENSION RESPONSE 9, ISOFORM A"/>
    <property type="match status" value="1"/>
</dbReference>
<dbReference type="Pfam" id="PF07686">
    <property type="entry name" value="V-set"/>
    <property type="match status" value="1"/>
</dbReference>
<sequence>MLEVPVERRSTITCIVSNVEDLNVVWIRSKPTQSPVMLTANAATLIDDPRFHALVTGSPEQRGVRLRIADVRKTDSAVYTCEVPTIPPVQVNVSISVIDAPATTAAPPTTFRPPIEVSTTPYRVEPSVKTTPTPTPTEDEPMIVEVTRDSEVPAGATIELSCTVRNAGNLNVSGGDVAMGRQADR</sequence>
<dbReference type="Proteomes" id="UP000695022">
    <property type="component" value="Unplaced"/>
</dbReference>
<dbReference type="InterPro" id="IPR013106">
    <property type="entry name" value="Ig_V-set"/>
</dbReference>
<evidence type="ECO:0000313" key="2">
    <source>
        <dbReference type="Proteomes" id="UP000695022"/>
    </source>
</evidence>
<organism evidence="2 3">
    <name type="scientific">Priapulus caudatus</name>
    <name type="common">Priapulid worm</name>
    <dbReference type="NCBI Taxonomy" id="37621"/>
    <lineage>
        <taxon>Eukaryota</taxon>
        <taxon>Metazoa</taxon>
        <taxon>Ecdysozoa</taxon>
        <taxon>Scalidophora</taxon>
        <taxon>Priapulida</taxon>
        <taxon>Priapulimorpha</taxon>
        <taxon>Priapulimorphida</taxon>
        <taxon>Priapulidae</taxon>
        <taxon>Priapulus</taxon>
    </lineage>
</organism>
<dbReference type="PROSITE" id="PS50835">
    <property type="entry name" value="IG_LIKE"/>
    <property type="match status" value="1"/>
</dbReference>
<dbReference type="Gene3D" id="2.60.40.10">
    <property type="entry name" value="Immunoglobulins"/>
    <property type="match status" value="1"/>
</dbReference>
<accession>A0ABM1EVG2</accession>
<evidence type="ECO:0000259" key="1">
    <source>
        <dbReference type="PROSITE" id="PS50835"/>
    </source>
</evidence>
<dbReference type="InterPro" id="IPR037448">
    <property type="entry name" value="Zig-8"/>
</dbReference>
<dbReference type="InterPro" id="IPR013783">
    <property type="entry name" value="Ig-like_fold"/>
</dbReference>
<protein>
    <submittedName>
        <fullName evidence="3">Lachesin-like</fullName>
    </submittedName>
</protein>
<proteinExistence type="predicted"/>
<dbReference type="InterPro" id="IPR007110">
    <property type="entry name" value="Ig-like_dom"/>
</dbReference>
<evidence type="ECO:0000313" key="3">
    <source>
        <dbReference type="RefSeq" id="XP_014676183.1"/>
    </source>
</evidence>
<reference evidence="3" key="1">
    <citation type="submission" date="2025-08" db="UniProtKB">
        <authorList>
            <consortium name="RefSeq"/>
        </authorList>
    </citation>
    <scope>IDENTIFICATION</scope>
</reference>
<gene>
    <name evidence="3" type="primary">LOC106816141</name>
</gene>
<dbReference type="PANTHER" id="PTHR23279">
    <property type="entry name" value="DEFECTIVE PROBOSCIS EXTENSION RESPONSE DPR -RELATED"/>
    <property type="match status" value="1"/>
</dbReference>
<name>A0ABM1EVG2_PRICU</name>